<evidence type="ECO:0000313" key="2">
    <source>
        <dbReference type="EMBL" id="KAJ4265331.1"/>
    </source>
</evidence>
<evidence type="ECO:0000256" key="1">
    <source>
        <dbReference type="ARBA" id="ARBA00023242"/>
    </source>
</evidence>
<reference evidence="2" key="1">
    <citation type="submission" date="2022-09" db="EMBL/GenBank/DDBJ databases">
        <title>Fusarium specimens isolated from Avocado Roots.</title>
        <authorList>
            <person name="Stajich J."/>
            <person name="Roper C."/>
            <person name="Heimlech-Rivalta G."/>
        </authorList>
    </citation>
    <scope>NUCLEOTIDE SEQUENCE</scope>
    <source>
        <strain evidence="2">CF00136</strain>
    </source>
</reference>
<keyword evidence="3" id="KW-1185">Reference proteome</keyword>
<gene>
    <name evidence="2" type="ORF">NW762_004616</name>
</gene>
<accession>A0A9W8S5A8</accession>
<dbReference type="OrthoDB" id="4137815at2759"/>
<keyword evidence="1" id="KW-0539">Nucleus</keyword>
<evidence type="ECO:0000313" key="3">
    <source>
        <dbReference type="Proteomes" id="UP001152049"/>
    </source>
</evidence>
<dbReference type="Pfam" id="PF11951">
    <property type="entry name" value="Fungal_trans_2"/>
    <property type="match status" value="1"/>
</dbReference>
<comment type="caution">
    <text evidence="2">The sequence shown here is derived from an EMBL/GenBank/DDBJ whole genome shotgun (WGS) entry which is preliminary data.</text>
</comment>
<dbReference type="Proteomes" id="UP001152049">
    <property type="component" value="Unassembled WGS sequence"/>
</dbReference>
<dbReference type="EMBL" id="JAOQAZ010000006">
    <property type="protein sequence ID" value="KAJ4265331.1"/>
    <property type="molecule type" value="Genomic_DNA"/>
</dbReference>
<dbReference type="InterPro" id="IPR021858">
    <property type="entry name" value="Fun_TF"/>
</dbReference>
<organism evidence="2 3">
    <name type="scientific">Fusarium torreyae</name>
    <dbReference type="NCBI Taxonomy" id="1237075"/>
    <lineage>
        <taxon>Eukaryota</taxon>
        <taxon>Fungi</taxon>
        <taxon>Dikarya</taxon>
        <taxon>Ascomycota</taxon>
        <taxon>Pezizomycotina</taxon>
        <taxon>Sordariomycetes</taxon>
        <taxon>Hypocreomycetidae</taxon>
        <taxon>Hypocreales</taxon>
        <taxon>Nectriaceae</taxon>
        <taxon>Fusarium</taxon>
    </lineage>
</organism>
<name>A0A9W8S5A8_9HYPO</name>
<sequence>MSTLRSLEIRDCNDISDCIVLGAMLLTFAFKLRPRDAFPIAQRTLSLVKPRYDSLPQDDPERQVFLSCLVTAELFDCIIQCQVPTLRFKPISLPGHVDRFVGLCTHLLPLLYDLCELNHAFSRADQNNVDGLHAALDRLEQSIIGWQPRMEPGFMTSFTGSEMAHMLCQVQVFRHMAFLIIHRLRYPFNDNDEPAQVMSRTILDSLQLTRVVTQKAVRCVSLAFVFACFELQDQAAREYWLSKCNVLVGYSVDHRDRLDNIIKSLWAARDSGKRLYSFNLNQAVPSI</sequence>
<dbReference type="AlphaFoldDB" id="A0A9W8S5A8"/>
<protein>
    <submittedName>
        <fullName evidence="2">Uncharacterized protein</fullName>
    </submittedName>
</protein>
<proteinExistence type="predicted"/>